<comment type="similarity">
    <text evidence="2">Belongs to the NUP186/NUP192/NUP205 family.</text>
</comment>
<dbReference type="Proteomes" id="UP001194468">
    <property type="component" value="Unassembled WGS sequence"/>
</dbReference>
<evidence type="ECO:0000256" key="4">
    <source>
        <dbReference type="ARBA" id="ARBA00023242"/>
    </source>
</evidence>
<dbReference type="PANTHER" id="PTHR31344">
    <property type="entry name" value="NUCLEAR PORE COMPLEX PROTEIN NUP205"/>
    <property type="match status" value="1"/>
</dbReference>
<proteinExistence type="inferred from homology"/>
<evidence type="ECO:0000256" key="3">
    <source>
        <dbReference type="ARBA" id="ARBA00022448"/>
    </source>
</evidence>
<dbReference type="GO" id="GO:0044611">
    <property type="term" value="C:nuclear pore inner ring"/>
    <property type="evidence" value="ECO:0007669"/>
    <property type="project" value="TreeGrafter"/>
</dbReference>
<keyword evidence="6" id="KW-1185">Reference proteome</keyword>
<name>A0AAD4BT22_BOLED</name>
<protein>
    <submittedName>
        <fullName evidence="5">Nucleoporin Nup186/Nup192/Nup205</fullName>
    </submittedName>
</protein>
<dbReference type="GO" id="GO:0006999">
    <property type="term" value="P:nuclear pore organization"/>
    <property type="evidence" value="ECO:0007669"/>
    <property type="project" value="TreeGrafter"/>
</dbReference>
<dbReference type="Pfam" id="PF11894">
    <property type="entry name" value="Nup192"/>
    <property type="match status" value="1"/>
</dbReference>
<evidence type="ECO:0000256" key="1">
    <source>
        <dbReference type="ARBA" id="ARBA00004123"/>
    </source>
</evidence>
<comment type="caution">
    <text evidence="5">The sequence shown here is derived from an EMBL/GenBank/DDBJ whole genome shotgun (WGS) entry which is preliminary data.</text>
</comment>
<keyword evidence="3" id="KW-0813">Transport</keyword>
<gene>
    <name evidence="5" type="ORF">L210DRAFT_2276655</name>
</gene>
<evidence type="ECO:0000313" key="5">
    <source>
        <dbReference type="EMBL" id="KAF8438618.1"/>
    </source>
</evidence>
<evidence type="ECO:0000313" key="6">
    <source>
        <dbReference type="Proteomes" id="UP001194468"/>
    </source>
</evidence>
<organism evidence="5 6">
    <name type="scientific">Boletus edulis BED1</name>
    <dbReference type="NCBI Taxonomy" id="1328754"/>
    <lineage>
        <taxon>Eukaryota</taxon>
        <taxon>Fungi</taxon>
        <taxon>Dikarya</taxon>
        <taxon>Basidiomycota</taxon>
        <taxon>Agaricomycotina</taxon>
        <taxon>Agaricomycetes</taxon>
        <taxon>Agaricomycetidae</taxon>
        <taxon>Boletales</taxon>
        <taxon>Boletineae</taxon>
        <taxon>Boletaceae</taxon>
        <taxon>Boletoideae</taxon>
        <taxon>Boletus</taxon>
    </lineage>
</organism>
<reference evidence="5" key="2">
    <citation type="journal article" date="2020" name="Nat. Commun.">
        <title>Large-scale genome sequencing of mycorrhizal fungi provides insights into the early evolution of symbiotic traits.</title>
        <authorList>
            <person name="Miyauchi S."/>
            <person name="Kiss E."/>
            <person name="Kuo A."/>
            <person name="Drula E."/>
            <person name="Kohler A."/>
            <person name="Sanchez-Garcia M."/>
            <person name="Morin E."/>
            <person name="Andreopoulos B."/>
            <person name="Barry K.W."/>
            <person name="Bonito G."/>
            <person name="Buee M."/>
            <person name="Carver A."/>
            <person name="Chen C."/>
            <person name="Cichocki N."/>
            <person name="Clum A."/>
            <person name="Culley D."/>
            <person name="Crous P.W."/>
            <person name="Fauchery L."/>
            <person name="Girlanda M."/>
            <person name="Hayes R.D."/>
            <person name="Keri Z."/>
            <person name="LaButti K."/>
            <person name="Lipzen A."/>
            <person name="Lombard V."/>
            <person name="Magnuson J."/>
            <person name="Maillard F."/>
            <person name="Murat C."/>
            <person name="Nolan M."/>
            <person name="Ohm R.A."/>
            <person name="Pangilinan J."/>
            <person name="Pereira M.F."/>
            <person name="Perotto S."/>
            <person name="Peter M."/>
            <person name="Pfister S."/>
            <person name="Riley R."/>
            <person name="Sitrit Y."/>
            <person name="Stielow J.B."/>
            <person name="Szollosi G."/>
            <person name="Zifcakova L."/>
            <person name="Stursova M."/>
            <person name="Spatafora J.W."/>
            <person name="Tedersoo L."/>
            <person name="Vaario L.M."/>
            <person name="Yamada A."/>
            <person name="Yan M."/>
            <person name="Wang P."/>
            <person name="Xu J."/>
            <person name="Bruns T."/>
            <person name="Baldrian P."/>
            <person name="Vilgalys R."/>
            <person name="Dunand C."/>
            <person name="Henrissat B."/>
            <person name="Grigoriev I.V."/>
            <person name="Hibbett D."/>
            <person name="Nagy L.G."/>
            <person name="Martin F.M."/>
        </authorList>
    </citation>
    <scope>NUCLEOTIDE SEQUENCE</scope>
    <source>
        <strain evidence="5">BED1</strain>
    </source>
</reference>
<dbReference type="EMBL" id="WHUW01000016">
    <property type="protein sequence ID" value="KAF8438618.1"/>
    <property type="molecule type" value="Genomic_DNA"/>
</dbReference>
<evidence type="ECO:0000256" key="2">
    <source>
        <dbReference type="ARBA" id="ARBA00005892"/>
    </source>
</evidence>
<accession>A0AAD4BT22</accession>
<dbReference type="InterPro" id="IPR021827">
    <property type="entry name" value="Nup186/Nup192/Nup205"/>
</dbReference>
<keyword evidence="4" id="KW-0539">Nucleus</keyword>
<comment type="subcellular location">
    <subcellularLocation>
        <location evidence="1">Nucleus</location>
    </subcellularLocation>
</comment>
<dbReference type="PANTHER" id="PTHR31344:SF0">
    <property type="entry name" value="NUCLEAR PORE COMPLEX PROTEIN NUP205"/>
    <property type="match status" value="1"/>
</dbReference>
<sequence length="2121" mass="235180">MDAIATLRSVLAATLTARGHPEQDLFDDLILHKARLRNLSLDAGHPSPQEQRELQSGKITINGRSLAINADFAQQVIFLAQQLKCSEKYIASILHTIMAVNPNMGPVSSIEATVAEFHQRRRHLVDCLRYLFEAAALAQLPDAPRLYLRLEAFVRQELVPASKPDASLASRIFNEIESIGTAVTQAQIARQNAQSNTIPPSGPGSQPSLGYDILDARYDSLKYERRYLSIVYYQIARLGYFSPNEVQKSIDWLAANPNDTTTSYILAATLAAFDSAEPHSFPGKVRKNLATDKGTIAYMKRQLAPNTHWKEPGLKATILLKWTLFMAETRHCDPTLENQQGFKTEELESQIWDAVQGDAFTYLATALIQFHKRTHTSPISSFAQFVQLVPEQQQKEPLAEEFQLPVLNMCDVLVRSLLTYASSELRKIKQRQEDLLASVRTDRSRMFRSVAPPSSEIEGQPAPRNDIAMLYSLIGVLYASLPPERALQFWGATPTGETRGLSYMELTETSAGKLPSFLQWAVWSTQVRDVDMTMALYDMLSGLAKGQQCSELAYNFLARGGGEVIPGSSLPSSTGSYNAGPSISWSTIFALLESWTSPAPSPRTNQPPSLAASFGGFGSLAISQPHPPTQQPPQHIPIGPKDVLLAQSFLRLLSTVATSSVAVRLAISSNTQFRAIPTLVSLVPLGIPLELKGAIFDALAAFCEPGAGVAGVDICKSVWTLMERVEVINVRAPVSGRAVGAGAVLPPVKGVEVELDEVEAVYKLYPATIPFLNLLATLLHTPKRLSPRSLLADAEPLNTIPESLGQPYRLPGIGPYVSFMVDNVFAGLPRREYARHSERWRMNDLCLKFVERALAGWEIENLVRASEDGLLRRETVIPLLIHPGFEVLTRLLTNSPLQSTILSYIVDGIEGFEHELPSEEPYFLLTIIRVLRIIHRVLEIQDVFLDVLVPILSEFDSAPFVGTVHSRSFYTRFDQALTYGTKYIPAIATYVIYPAYPELVLLAVRIISQLSCSTSVTSLLTLIERSPDSERILSGFRQLLDVDSLDDVDTAETTAEHSTGAGAADRETQEPLDQAIRIAILDLLIRNTERETTYPNFGHFLLFGGAESEHQIQDPHAIGARRTCAHVILDLVNVGVPRMRTKGKDAERQRKAAMHAEPLFNVLPALSVRCYRIIYQLCVHPRTSDATMRYLHTREDFFARHLAVIPSKVPEVSQEPFIEVMYHDGSRVLTSVSTLRAFIDLRSRILDLAALDLHVLTDKGHHKGVLEILQILYGTEHVQDARGFDWEDGMGMQMQSFGEMGQSQLRVVEFVESLGFDWSDSLTTTPVDLEYLGSLNLDACVRVDPTGCEVVDQSALLSFLTSACRTFHSQGRITTTAQAEKLNAETTYILESCAIENHRREVAFAVATGYEAWRRLLDMTLTKCFHRLPHDRRENMLFDLLHVLPGIVRSDVQEATAVLLSEAILSTITKLREDRRHQIMLQSAGGDIEAGALPTERLYALVRSLLECVLDSNRSELVRGNLYACLINYLHLVSADDGRQDAEAVVDTFGKRSMALSVSALGSRDDFSLMESQGVSARSTPTPGGQVGQRTSALEAGTLSVMKNVMERLVSTISRDAIDGTEVWKTVAFMLLDSLAHLCRADKSRTLVSSLARHGVLSSFVRGLKEAEMHLQYVLKPDPDDLNPLYVYEAKMSLFTRMAQTRSGAERLLEAQILPILSQCEYLDTRPEEDQSFMDQDSFLPRAIQRYHQLFMPALQLVVAMLASLGTKHTTANNQALEFLSSHRDTIVIMLKNDSEEVALSYIEEIHLLVSLSGSLLSLVPKSELLTMNTGFGGIHGAILGLAARCLGNGRCSQSVRPQTDSEIALASVFAPGHQSETKFDVLVRRQELLLRKAVIEYLGTASDFTEPEMTLVLSPVLSVPRQDERPPRVIATIPTVGDAIEALNSLCDDLAATLKQIADLSAELSSRDHIRVDTIQEVVSISDPAFLQDLDIAQKRSLIHQAYQRLKIEFQDEVKTVLGTTEMLLLLLWRHLASYAETDPSRSVVPPPANMRTSMRLLPAVDASTFKDDVGKRLVGALTRISSLDLSVETVGRDWQSYQGYIEIMSRRLRDTVGLHELME</sequence>
<reference evidence="5" key="1">
    <citation type="submission" date="2019-10" db="EMBL/GenBank/DDBJ databases">
        <authorList>
            <consortium name="DOE Joint Genome Institute"/>
            <person name="Kuo A."/>
            <person name="Miyauchi S."/>
            <person name="Kiss E."/>
            <person name="Drula E."/>
            <person name="Kohler A."/>
            <person name="Sanchez-Garcia M."/>
            <person name="Andreopoulos B."/>
            <person name="Barry K.W."/>
            <person name="Bonito G."/>
            <person name="Buee M."/>
            <person name="Carver A."/>
            <person name="Chen C."/>
            <person name="Cichocki N."/>
            <person name="Clum A."/>
            <person name="Culley D."/>
            <person name="Crous P.W."/>
            <person name="Fauchery L."/>
            <person name="Girlanda M."/>
            <person name="Hayes R."/>
            <person name="Keri Z."/>
            <person name="LaButti K."/>
            <person name="Lipzen A."/>
            <person name="Lombard V."/>
            <person name="Magnuson J."/>
            <person name="Maillard F."/>
            <person name="Morin E."/>
            <person name="Murat C."/>
            <person name="Nolan M."/>
            <person name="Ohm R."/>
            <person name="Pangilinan J."/>
            <person name="Pereira M."/>
            <person name="Perotto S."/>
            <person name="Peter M."/>
            <person name="Riley R."/>
            <person name="Sitrit Y."/>
            <person name="Stielow B."/>
            <person name="Szollosi G."/>
            <person name="Zifcakova L."/>
            <person name="Stursova M."/>
            <person name="Spatafora J.W."/>
            <person name="Tedersoo L."/>
            <person name="Vaario L.-M."/>
            <person name="Yamada A."/>
            <person name="Yan M."/>
            <person name="Wang P."/>
            <person name="Xu J."/>
            <person name="Bruns T."/>
            <person name="Baldrian P."/>
            <person name="Vilgalys R."/>
            <person name="Henrissat B."/>
            <person name="Grigoriev I.V."/>
            <person name="Hibbett D."/>
            <person name="Nagy L.G."/>
            <person name="Martin F.M."/>
        </authorList>
    </citation>
    <scope>NUCLEOTIDE SEQUENCE</scope>
    <source>
        <strain evidence="5">BED1</strain>
    </source>
</reference>
<dbReference type="GO" id="GO:0017056">
    <property type="term" value="F:structural constituent of nuclear pore"/>
    <property type="evidence" value="ECO:0007669"/>
    <property type="project" value="TreeGrafter"/>
</dbReference>